<dbReference type="InterPro" id="IPR013328">
    <property type="entry name" value="6PGD_dom2"/>
</dbReference>
<dbReference type="GO" id="GO:0050661">
    <property type="term" value="F:NADP binding"/>
    <property type="evidence" value="ECO:0007669"/>
    <property type="project" value="TreeGrafter"/>
</dbReference>
<keyword evidence="2" id="KW-0521">NADP</keyword>
<evidence type="ECO:0000313" key="8">
    <source>
        <dbReference type="Proteomes" id="UP000058613"/>
    </source>
</evidence>
<name>A0A0P0N1K7_9CREN</name>
<dbReference type="GO" id="GO:0008677">
    <property type="term" value="F:2-dehydropantoate 2-reductase activity"/>
    <property type="evidence" value="ECO:0007669"/>
    <property type="project" value="TreeGrafter"/>
</dbReference>
<feature type="domain" description="Ketopantoate reductase N-terminal" evidence="4">
    <location>
        <begin position="5"/>
        <end position="104"/>
    </location>
</feature>
<dbReference type="Gene3D" id="1.10.1040.10">
    <property type="entry name" value="N-(1-d-carboxylethyl)-l-norvaline Dehydrogenase, domain 2"/>
    <property type="match status" value="1"/>
</dbReference>
<evidence type="ECO:0000259" key="5">
    <source>
        <dbReference type="Pfam" id="PF08546"/>
    </source>
</evidence>
<proteinExistence type="inferred from homology"/>
<comment type="similarity">
    <text evidence="1">Belongs to the ketopantoate reductase family.</text>
</comment>
<dbReference type="InterPro" id="IPR013752">
    <property type="entry name" value="KPA_reductase"/>
</dbReference>
<dbReference type="RefSeq" id="WP_055407293.1">
    <property type="nucleotide sequence ID" value="NZ_CP013011.1"/>
</dbReference>
<evidence type="ECO:0008006" key="10">
    <source>
        <dbReference type="Google" id="ProtNLM"/>
    </source>
</evidence>
<dbReference type="EMBL" id="NCQP01000006">
    <property type="protein sequence ID" value="OWJ54242.1"/>
    <property type="molecule type" value="Genomic_DNA"/>
</dbReference>
<evidence type="ECO:0000313" key="6">
    <source>
        <dbReference type="EMBL" id="ALL00152.1"/>
    </source>
</evidence>
<dbReference type="STRING" id="1273541.Pyrde_0102"/>
<organism evidence="6 8">
    <name type="scientific">Pyrodictium delaneyi</name>
    <dbReference type="NCBI Taxonomy" id="1273541"/>
    <lineage>
        <taxon>Archaea</taxon>
        <taxon>Thermoproteota</taxon>
        <taxon>Thermoprotei</taxon>
        <taxon>Desulfurococcales</taxon>
        <taxon>Pyrodictiaceae</taxon>
        <taxon>Pyrodictium</taxon>
    </lineage>
</organism>
<dbReference type="GeneID" id="26098428"/>
<evidence type="ECO:0000256" key="2">
    <source>
        <dbReference type="ARBA" id="ARBA00022857"/>
    </source>
</evidence>
<dbReference type="OrthoDB" id="201845at2157"/>
<dbReference type="Gene3D" id="3.40.50.720">
    <property type="entry name" value="NAD(P)-binding Rossmann-like Domain"/>
    <property type="match status" value="1"/>
</dbReference>
<reference evidence="6 8" key="1">
    <citation type="submission" date="2015-10" db="EMBL/GenBank/DDBJ databases">
        <title>Complete genome sequence of hyperthermophilic archaeon Pyrodictium delaneyi Su06.</title>
        <authorList>
            <person name="Jung J.-H."/>
            <person name="Lin J."/>
            <person name="Holden J.F."/>
            <person name="Park C.-S."/>
        </authorList>
    </citation>
    <scope>NUCLEOTIDE SEQUENCE [LARGE SCALE GENOMIC DNA]</scope>
    <source>
        <strain evidence="6 8">Su06</strain>
    </source>
</reference>
<reference evidence="7 9" key="2">
    <citation type="submission" date="2017-05" db="EMBL/GenBank/DDBJ databases">
        <title>The draft genome of the hyperthermophilic archaeon 'Pyrodictium delaneyi strain Hulk', an iron and nitrate reducer, reveals the capacity for sulfate reduction.</title>
        <authorList>
            <person name="Demey L.M."/>
            <person name="Miller C."/>
            <person name="Manzella M."/>
            <person name="Reguera G."/>
            <person name="Kashefi K."/>
        </authorList>
    </citation>
    <scope>NUCLEOTIDE SEQUENCE [LARGE SCALE GENOMIC DNA]</scope>
    <source>
        <strain evidence="7 9">Hulk</strain>
    </source>
</reference>
<evidence type="ECO:0000259" key="4">
    <source>
        <dbReference type="Pfam" id="PF02558"/>
    </source>
</evidence>
<sequence length="303" mass="32689">MVGSVAVMGCGSVGLFIAASIASAGYRPKLLCLSSDDASLLVQREIRVYHGGGEARAKVSVAHVTAARGEYSYIVLASRLNNAEEALSAAKRLLSPNGGVLVVQPSPFILELGEKLGVRIVGVLGLYTCIRRIGIDAVEWPGAGVLRIALADPNAAMVTAAIRAPGLRMEHRGSSLRELLWDYCIVASAIQPVSAILGLPYSKLWRLRHARELATLVASEAERVAEKAGVKLWRSASEALEEAAGIKGCMPRMLQDVNERRETEADYILGYLLRQAIRLDVYTPYIDSIYLTIKAIEESMITA</sequence>
<dbReference type="Proteomes" id="UP000196694">
    <property type="component" value="Unassembled WGS sequence"/>
</dbReference>
<protein>
    <recommendedName>
        <fullName evidence="10">2-dehydropantoate 2-reductase</fullName>
    </recommendedName>
</protein>
<dbReference type="PANTHER" id="PTHR43765">
    <property type="entry name" value="2-DEHYDROPANTOATE 2-REDUCTASE-RELATED"/>
    <property type="match status" value="1"/>
</dbReference>
<dbReference type="Pfam" id="PF08546">
    <property type="entry name" value="ApbA_C"/>
    <property type="match status" value="1"/>
</dbReference>
<accession>A0A0P0N1K7</accession>
<dbReference type="PANTHER" id="PTHR43765:SF2">
    <property type="entry name" value="2-DEHYDROPANTOATE 2-REDUCTASE"/>
    <property type="match status" value="1"/>
</dbReference>
<keyword evidence="3" id="KW-0560">Oxidoreductase</keyword>
<evidence type="ECO:0000256" key="3">
    <source>
        <dbReference type="ARBA" id="ARBA00023002"/>
    </source>
</evidence>
<dbReference type="KEGG" id="pdl:Pyrde_0102"/>
<dbReference type="GO" id="GO:0005737">
    <property type="term" value="C:cytoplasm"/>
    <property type="evidence" value="ECO:0007669"/>
    <property type="project" value="TreeGrafter"/>
</dbReference>
<gene>
    <name evidence="7" type="ORF">Pdsh_07060</name>
    <name evidence="6" type="ORF">Pyrde_0102</name>
</gene>
<keyword evidence="9" id="KW-1185">Reference proteome</keyword>
<dbReference type="EMBL" id="CP013011">
    <property type="protein sequence ID" value="ALL00152.1"/>
    <property type="molecule type" value="Genomic_DNA"/>
</dbReference>
<dbReference type="Proteomes" id="UP000058613">
    <property type="component" value="Chromosome"/>
</dbReference>
<dbReference type="InterPro" id="IPR050838">
    <property type="entry name" value="Ketopantoate_reductase"/>
</dbReference>
<dbReference type="InterPro" id="IPR013332">
    <property type="entry name" value="KPR_N"/>
</dbReference>
<dbReference type="SUPFAM" id="SSF48179">
    <property type="entry name" value="6-phosphogluconate dehydrogenase C-terminal domain-like"/>
    <property type="match status" value="1"/>
</dbReference>
<dbReference type="InterPro" id="IPR008927">
    <property type="entry name" value="6-PGluconate_DH-like_C_sf"/>
</dbReference>
<dbReference type="AlphaFoldDB" id="A0A0P0N1K7"/>
<dbReference type="Pfam" id="PF02558">
    <property type="entry name" value="ApbA"/>
    <property type="match status" value="1"/>
</dbReference>
<evidence type="ECO:0000313" key="9">
    <source>
        <dbReference type="Proteomes" id="UP000196694"/>
    </source>
</evidence>
<feature type="domain" description="Ketopantoate reductase C-terminal" evidence="5">
    <location>
        <begin position="177"/>
        <end position="297"/>
    </location>
</feature>
<evidence type="ECO:0000256" key="1">
    <source>
        <dbReference type="ARBA" id="ARBA00007870"/>
    </source>
</evidence>
<evidence type="ECO:0000313" key="7">
    <source>
        <dbReference type="EMBL" id="OWJ54242.1"/>
    </source>
</evidence>